<dbReference type="InterPro" id="IPR015797">
    <property type="entry name" value="NUDIX_hydrolase-like_dom_sf"/>
</dbReference>
<dbReference type="PRINTS" id="PR00502">
    <property type="entry name" value="NUDIXFAMILY"/>
</dbReference>
<accession>A0A0F7ZNG7</accession>
<proteinExistence type="inferred from homology"/>
<reference evidence="4 5" key="1">
    <citation type="journal article" date="2014" name="Genome Biol. Evol.">
        <title>Comparative genomics and transcriptomics analyses reveal divergent lifestyle features of nematode endoparasitic fungus Hirsutella minnesotensis.</title>
        <authorList>
            <person name="Lai Y."/>
            <person name="Liu K."/>
            <person name="Zhang X."/>
            <person name="Zhang X."/>
            <person name="Li K."/>
            <person name="Wang N."/>
            <person name="Shu C."/>
            <person name="Wu Y."/>
            <person name="Wang C."/>
            <person name="Bushley K.E."/>
            <person name="Xiang M."/>
            <person name="Liu X."/>
        </authorList>
    </citation>
    <scope>NUCLEOTIDE SEQUENCE [LARGE SCALE GENOMIC DNA]</scope>
    <source>
        <strain evidence="4 5">3608</strain>
    </source>
</reference>
<protein>
    <recommendedName>
        <fullName evidence="3">Nudix hydrolase domain-containing protein</fullName>
    </recommendedName>
</protein>
<dbReference type="GO" id="GO:0005829">
    <property type="term" value="C:cytosol"/>
    <property type="evidence" value="ECO:0007669"/>
    <property type="project" value="TreeGrafter"/>
</dbReference>
<dbReference type="PROSITE" id="PS00893">
    <property type="entry name" value="NUDIX_BOX"/>
    <property type="match status" value="1"/>
</dbReference>
<sequence length="258" mass="28118">MTIPPLLAGPPRFGVAAVIVNAEGKLLVGQRFGSHGAGSWQLPGGHLEEGEGLLHCAVREAKEEAGLDVLGRCIVATTYNVFEQEGKHYVTWFALCKLEDPKAVPKAMEPRKCPEWSWKSREELLHLNLFLPLETFLRRRVELDENAKDAGLVIKLPSPEQEHSTVSIRWDPACEDGCKMIDGAVVLTPGQDFAIADASPKNALCRLCVMVTGKSEGQGRPVAWPLGNDISVLPLKNSSDGSHQAMSLMDLCGTSRRT</sequence>
<dbReference type="PANTHER" id="PTHR16099:SF5">
    <property type="entry name" value="NUCLEOTIDE TRIPHOSPHATE DIPHOSPHATASE NUDT15"/>
    <property type="match status" value="1"/>
</dbReference>
<name>A0A0F7ZNG7_9HYPO</name>
<dbReference type="Proteomes" id="UP000054481">
    <property type="component" value="Unassembled WGS sequence"/>
</dbReference>
<evidence type="ECO:0000313" key="4">
    <source>
        <dbReference type="EMBL" id="KJZ73720.1"/>
    </source>
</evidence>
<dbReference type="OrthoDB" id="447842at2759"/>
<keyword evidence="5" id="KW-1185">Reference proteome</keyword>
<comment type="similarity">
    <text evidence="2">Belongs to the Nudix hydrolase family.</text>
</comment>
<dbReference type="EMBL" id="KQ030532">
    <property type="protein sequence ID" value="KJZ73720.1"/>
    <property type="molecule type" value="Genomic_DNA"/>
</dbReference>
<dbReference type="Gene3D" id="3.90.79.10">
    <property type="entry name" value="Nucleoside Triphosphate Pyrophosphohydrolase"/>
    <property type="match status" value="1"/>
</dbReference>
<dbReference type="InterPro" id="IPR020476">
    <property type="entry name" value="Nudix_hydrolase"/>
</dbReference>
<organism evidence="4 5">
    <name type="scientific">Hirsutella minnesotensis 3608</name>
    <dbReference type="NCBI Taxonomy" id="1043627"/>
    <lineage>
        <taxon>Eukaryota</taxon>
        <taxon>Fungi</taxon>
        <taxon>Dikarya</taxon>
        <taxon>Ascomycota</taxon>
        <taxon>Pezizomycotina</taxon>
        <taxon>Sordariomycetes</taxon>
        <taxon>Hypocreomycetidae</taxon>
        <taxon>Hypocreales</taxon>
        <taxon>Ophiocordycipitaceae</taxon>
        <taxon>Hirsutella</taxon>
    </lineage>
</organism>
<dbReference type="FunFam" id="3.90.79.10:FF:000060">
    <property type="entry name" value="Nudix hydrolase 1"/>
    <property type="match status" value="1"/>
</dbReference>
<evidence type="ECO:0000256" key="1">
    <source>
        <dbReference type="ARBA" id="ARBA00022801"/>
    </source>
</evidence>
<evidence type="ECO:0000256" key="2">
    <source>
        <dbReference type="RuleBase" id="RU003476"/>
    </source>
</evidence>
<dbReference type="GO" id="GO:0035539">
    <property type="term" value="F:8-oxo-7,8-dihydrodeoxyguanosine triphosphate pyrophosphatase activity"/>
    <property type="evidence" value="ECO:0007669"/>
    <property type="project" value="TreeGrafter"/>
</dbReference>
<dbReference type="InterPro" id="IPR000086">
    <property type="entry name" value="NUDIX_hydrolase_dom"/>
</dbReference>
<dbReference type="PROSITE" id="PS51462">
    <property type="entry name" value="NUDIX"/>
    <property type="match status" value="1"/>
</dbReference>
<dbReference type="SUPFAM" id="SSF55811">
    <property type="entry name" value="Nudix"/>
    <property type="match status" value="1"/>
</dbReference>
<dbReference type="GO" id="GO:0006203">
    <property type="term" value="P:dGTP catabolic process"/>
    <property type="evidence" value="ECO:0007669"/>
    <property type="project" value="TreeGrafter"/>
</dbReference>
<evidence type="ECO:0000313" key="5">
    <source>
        <dbReference type="Proteomes" id="UP000054481"/>
    </source>
</evidence>
<dbReference type="PANTHER" id="PTHR16099">
    <property type="entry name" value="8-OXO-DGTP DIPHOSPHATES NUDT15"/>
    <property type="match status" value="1"/>
</dbReference>
<feature type="domain" description="Nudix hydrolase" evidence="3">
    <location>
        <begin position="10"/>
        <end position="143"/>
    </location>
</feature>
<dbReference type="CDD" id="cd04678">
    <property type="entry name" value="NUDIX_MTH2_Nudt15"/>
    <property type="match status" value="1"/>
</dbReference>
<dbReference type="Pfam" id="PF00293">
    <property type="entry name" value="NUDIX"/>
    <property type="match status" value="1"/>
</dbReference>
<gene>
    <name evidence="4" type="ORF">HIM_06838</name>
</gene>
<dbReference type="AlphaFoldDB" id="A0A0F7ZNG7"/>
<dbReference type="InterPro" id="IPR020084">
    <property type="entry name" value="NUDIX_hydrolase_CS"/>
</dbReference>
<keyword evidence="1 2" id="KW-0378">Hydrolase</keyword>
<evidence type="ECO:0000259" key="3">
    <source>
        <dbReference type="PROSITE" id="PS51462"/>
    </source>
</evidence>